<sequence>MMAVAAMATAAGAAVILYIVLIRRLSASKGEEERRDGEHPRSKRRVPRRPAQAPATWLEAMTMVSETLRFTYSETLGKWPIGDLAFGIKYLMRRQGNVQVASVYAGDEGVRLRGPEIIADLNQYLSLLTFCMLFSKKPFPVFLESAGFSGADVLLQKPKAGLLKPAFTILCDKSSRSFLLLIRGTHSIKDTLTAATGTVVPFHHSVLHDGGISNVVLGYAHCGMVAAARWIAKLSTPCLLKALDEYPDYEVKIVGHSLGGGTAALLTYILREQKEFSSSTCVSFAPAACMTWDLAESGEHFVTTIINGSDLVPTFSTSSIDDLRTEVTASSWLNDMRDQIEHTRVLNVVYRSATALGSHLPRVAVAGALLQPVSSSTQVVMKRARNVAQAVVKTRSSLSSWSCIGARRRSVGPLSNPKEEDLPGAALIVERTSESLVTEVVTSDPTMTRAVTCGSGHGDDLDEEDMAESELWLELEKELNGDNFEANVTAKEEEEEEAAAEKEITEEEKAFAHDALESKKPISSSDVSESHRFYPPGKIMHMVSMPISDTSDSGNDSSAEENVGIYKTPRELYSKLRLSRTMINDHYMPMYKRTMERLIRELEMDEACSCTT</sequence>
<organism evidence="6 7">
    <name type="scientific">Rhododendron simsii</name>
    <name type="common">Sims's rhododendron</name>
    <dbReference type="NCBI Taxonomy" id="118357"/>
    <lineage>
        <taxon>Eukaryota</taxon>
        <taxon>Viridiplantae</taxon>
        <taxon>Streptophyta</taxon>
        <taxon>Embryophyta</taxon>
        <taxon>Tracheophyta</taxon>
        <taxon>Spermatophyta</taxon>
        <taxon>Magnoliopsida</taxon>
        <taxon>eudicotyledons</taxon>
        <taxon>Gunneridae</taxon>
        <taxon>Pentapetalae</taxon>
        <taxon>asterids</taxon>
        <taxon>Ericales</taxon>
        <taxon>Ericaceae</taxon>
        <taxon>Ericoideae</taxon>
        <taxon>Rhodoreae</taxon>
        <taxon>Rhododendron</taxon>
    </lineage>
</organism>
<keyword evidence="2" id="KW-0175">Coiled coil</keyword>
<dbReference type="AlphaFoldDB" id="A0A834GZ43"/>
<comment type="caution">
    <text evidence="6">The sequence shown here is derived from an EMBL/GenBank/DDBJ whole genome shotgun (WGS) entry which is preliminary data.</text>
</comment>
<keyword evidence="1" id="KW-0378">Hydrolase</keyword>
<dbReference type="InterPro" id="IPR002921">
    <property type="entry name" value="Fungal_lipase-type"/>
</dbReference>
<feature type="region of interest" description="Disordered" evidence="3">
    <location>
        <begin position="30"/>
        <end position="53"/>
    </location>
</feature>
<dbReference type="GO" id="GO:0016787">
    <property type="term" value="F:hydrolase activity"/>
    <property type="evidence" value="ECO:0007669"/>
    <property type="project" value="UniProtKB-KW"/>
</dbReference>
<dbReference type="Proteomes" id="UP000626092">
    <property type="component" value="Unassembled WGS sequence"/>
</dbReference>
<dbReference type="PANTHER" id="PTHR46023">
    <property type="entry name" value="LIPASE CLASS 3 PROTEIN-LIKE"/>
    <property type="match status" value="1"/>
</dbReference>
<dbReference type="SUPFAM" id="SSF53474">
    <property type="entry name" value="alpha/beta-Hydrolases"/>
    <property type="match status" value="1"/>
</dbReference>
<proteinExistence type="predicted"/>
<evidence type="ECO:0000313" key="6">
    <source>
        <dbReference type="EMBL" id="KAF7144525.1"/>
    </source>
</evidence>
<feature type="domain" description="Fungal lipase-type" evidence="4">
    <location>
        <begin position="180"/>
        <end position="317"/>
    </location>
</feature>
<keyword evidence="7" id="KW-1185">Reference proteome</keyword>
<dbReference type="Gene3D" id="3.40.50.1820">
    <property type="entry name" value="alpha/beta hydrolase"/>
    <property type="match status" value="1"/>
</dbReference>
<dbReference type="Pfam" id="PF03893">
    <property type="entry name" value="Lipase3_N"/>
    <property type="match status" value="1"/>
</dbReference>
<evidence type="ECO:0000256" key="1">
    <source>
        <dbReference type="ARBA" id="ARBA00022801"/>
    </source>
</evidence>
<gene>
    <name evidence="6" type="ORF">RHSIM_Rhsim04G0228100</name>
</gene>
<dbReference type="EMBL" id="WJXA01000004">
    <property type="protein sequence ID" value="KAF7144525.1"/>
    <property type="molecule type" value="Genomic_DNA"/>
</dbReference>
<feature type="domain" description="Mono-/di-acylglycerol lipase N-terminal" evidence="5">
    <location>
        <begin position="47"/>
        <end position="125"/>
    </location>
</feature>
<dbReference type="InterPro" id="IPR029058">
    <property type="entry name" value="AB_hydrolase_fold"/>
</dbReference>
<dbReference type="InterPro" id="IPR005592">
    <property type="entry name" value="Mono/diacylglycerol_lipase_N"/>
</dbReference>
<dbReference type="PANTHER" id="PTHR46023:SF6">
    <property type="entry name" value="LIPASE CLASS 3 FAMILY PROTEIN"/>
    <property type="match status" value="1"/>
</dbReference>
<evidence type="ECO:0000259" key="5">
    <source>
        <dbReference type="Pfam" id="PF03893"/>
    </source>
</evidence>
<dbReference type="GO" id="GO:0016042">
    <property type="term" value="P:lipid catabolic process"/>
    <property type="evidence" value="ECO:0007669"/>
    <property type="project" value="InterPro"/>
</dbReference>
<reference evidence="6" key="1">
    <citation type="submission" date="2019-11" db="EMBL/GenBank/DDBJ databases">
        <authorList>
            <person name="Liu Y."/>
            <person name="Hou J."/>
            <person name="Li T.-Q."/>
            <person name="Guan C.-H."/>
            <person name="Wu X."/>
            <person name="Wu H.-Z."/>
            <person name="Ling F."/>
            <person name="Zhang R."/>
            <person name="Shi X.-G."/>
            <person name="Ren J.-P."/>
            <person name="Chen E.-F."/>
            <person name="Sun J.-M."/>
        </authorList>
    </citation>
    <scope>NUCLEOTIDE SEQUENCE</scope>
    <source>
        <strain evidence="6">Adult_tree_wgs_1</strain>
        <tissue evidence="6">Leaves</tissue>
    </source>
</reference>
<dbReference type="OrthoDB" id="438440at2759"/>
<evidence type="ECO:0000256" key="2">
    <source>
        <dbReference type="SAM" id="Coils"/>
    </source>
</evidence>
<accession>A0A834GZ43</accession>
<name>A0A834GZ43_RHOSS</name>
<evidence type="ECO:0008006" key="8">
    <source>
        <dbReference type="Google" id="ProtNLM"/>
    </source>
</evidence>
<dbReference type="CDD" id="cd00519">
    <property type="entry name" value="Lipase_3"/>
    <property type="match status" value="1"/>
</dbReference>
<evidence type="ECO:0000259" key="4">
    <source>
        <dbReference type="Pfam" id="PF01764"/>
    </source>
</evidence>
<evidence type="ECO:0000313" key="7">
    <source>
        <dbReference type="Proteomes" id="UP000626092"/>
    </source>
</evidence>
<evidence type="ECO:0000256" key="3">
    <source>
        <dbReference type="SAM" id="MobiDB-lite"/>
    </source>
</evidence>
<feature type="compositionally biased region" description="Basic and acidic residues" evidence="3">
    <location>
        <begin position="30"/>
        <end position="40"/>
    </location>
</feature>
<protein>
    <recommendedName>
        <fullName evidence="8">Mono-/di-acylglycerol lipase</fullName>
    </recommendedName>
</protein>
<feature type="coiled-coil region" evidence="2">
    <location>
        <begin position="483"/>
        <end position="510"/>
    </location>
</feature>
<dbReference type="Pfam" id="PF01764">
    <property type="entry name" value="Lipase_3"/>
    <property type="match status" value="1"/>
</dbReference>